<proteinExistence type="predicted"/>
<evidence type="ECO:0000313" key="3">
    <source>
        <dbReference type="Proteomes" id="UP001142153"/>
    </source>
</evidence>
<accession>A0ABT4Q202</accession>
<dbReference type="PROSITE" id="PS00455">
    <property type="entry name" value="AMP_BINDING"/>
    <property type="match status" value="1"/>
</dbReference>
<feature type="non-terminal residue" evidence="2">
    <location>
        <position position="238"/>
    </location>
</feature>
<feature type="domain" description="AMP-dependent synthetase/ligase" evidence="1">
    <location>
        <begin position="72"/>
        <end position="236"/>
    </location>
</feature>
<dbReference type="RefSeq" id="WP_269897213.1">
    <property type="nucleotide sequence ID" value="NZ_JAPZPY010000029.1"/>
</dbReference>
<dbReference type="Pfam" id="PF00501">
    <property type="entry name" value="AMP-binding"/>
    <property type="match status" value="1"/>
</dbReference>
<dbReference type="InterPro" id="IPR020845">
    <property type="entry name" value="AMP-binding_CS"/>
</dbReference>
<dbReference type="Gene3D" id="3.30.559.30">
    <property type="entry name" value="Nonribosomal peptide synthetase, condensation domain"/>
    <property type="match status" value="1"/>
</dbReference>
<evidence type="ECO:0000259" key="1">
    <source>
        <dbReference type="Pfam" id="PF00501"/>
    </source>
</evidence>
<dbReference type="SUPFAM" id="SSF56801">
    <property type="entry name" value="Acetyl-CoA synthetase-like"/>
    <property type="match status" value="1"/>
</dbReference>
<dbReference type="Gene3D" id="3.40.50.980">
    <property type="match status" value="2"/>
</dbReference>
<protein>
    <submittedName>
        <fullName evidence="2">AMP-binding protein</fullName>
    </submittedName>
</protein>
<dbReference type="PANTHER" id="PTHR45527">
    <property type="entry name" value="NONRIBOSOMAL PEPTIDE SYNTHETASE"/>
    <property type="match status" value="1"/>
</dbReference>
<dbReference type="EMBL" id="JAPZPY010000029">
    <property type="protein sequence ID" value="MCZ8382797.1"/>
    <property type="molecule type" value="Genomic_DNA"/>
</dbReference>
<feature type="non-terminal residue" evidence="2">
    <location>
        <position position="1"/>
    </location>
</feature>
<evidence type="ECO:0000313" key="2">
    <source>
        <dbReference type="EMBL" id="MCZ8382797.1"/>
    </source>
</evidence>
<comment type="caution">
    <text evidence="2">The sequence shown here is derived from an EMBL/GenBank/DDBJ whole genome shotgun (WGS) entry which is preliminary data.</text>
</comment>
<dbReference type="PRINTS" id="PR00154">
    <property type="entry name" value="AMPBINDING"/>
</dbReference>
<dbReference type="Proteomes" id="UP001142153">
    <property type="component" value="Unassembled WGS sequence"/>
</dbReference>
<reference evidence="2" key="1">
    <citation type="submission" date="2022-12" db="EMBL/GenBank/DDBJ databases">
        <authorList>
            <person name="Deng Y."/>
            <person name="Zhang Y.-Q."/>
        </authorList>
    </citation>
    <scope>NUCLEOTIDE SEQUENCE</scope>
    <source>
        <strain evidence="2">CPCC 205372</strain>
    </source>
</reference>
<dbReference type="PANTHER" id="PTHR45527:SF1">
    <property type="entry name" value="FATTY ACID SYNTHASE"/>
    <property type="match status" value="1"/>
</dbReference>
<dbReference type="InterPro" id="IPR000873">
    <property type="entry name" value="AMP-dep_synth/lig_dom"/>
</dbReference>
<gene>
    <name evidence="2" type="ORF">O6P37_28400</name>
</gene>
<keyword evidence="3" id="KW-1185">Reference proteome</keyword>
<organism evidence="2 3">
    <name type="scientific">Mycobacterium hippophais</name>
    <dbReference type="NCBI Taxonomy" id="3016340"/>
    <lineage>
        <taxon>Bacteria</taxon>
        <taxon>Bacillati</taxon>
        <taxon>Actinomycetota</taxon>
        <taxon>Actinomycetes</taxon>
        <taxon>Mycobacteriales</taxon>
        <taxon>Mycobacteriaceae</taxon>
        <taxon>Mycobacterium</taxon>
    </lineage>
</organism>
<name>A0ABT4Q202_9MYCO</name>
<sequence>VEYRTDVFDGASVEALVGRLVRVLVSMTGDPARRLSVVDVLGVDEHVVLDGWGNRGVLSGSAPGGVSIPAVFAAAVARCPSAVAVSFAGRVLTYRELDEASNRLAHLLVGQGVGPGRSVVLLLNRSAEAVVAMVAVLKAGAAYLAIDPSAPDGRVEFMVADAAPVVAITSAELAERLGGCGLVVVDVDDPGIADYPCTALPGPAADDVAYLIYTSGTTGVPKGVAVTHANVTELMESL</sequence>
<dbReference type="InterPro" id="IPR020459">
    <property type="entry name" value="AMP-binding"/>
</dbReference>